<dbReference type="InterPro" id="IPR015867">
    <property type="entry name" value="N-reg_PII/ATP_PRibTrfase_C"/>
</dbReference>
<keyword evidence="4" id="KW-1185">Reference proteome</keyword>
<organism evidence="3 4">
    <name type="scientific">Pyruvatibacter mobilis</name>
    <dbReference type="NCBI Taxonomy" id="1712261"/>
    <lineage>
        <taxon>Bacteria</taxon>
        <taxon>Pseudomonadati</taxon>
        <taxon>Pseudomonadota</taxon>
        <taxon>Alphaproteobacteria</taxon>
        <taxon>Hyphomicrobiales</taxon>
        <taxon>Parvibaculaceae</taxon>
        <taxon>Pyruvatibacter</taxon>
    </lineage>
</organism>
<dbReference type="Gene3D" id="3.30.70.120">
    <property type="match status" value="1"/>
</dbReference>
<comment type="caution">
    <text evidence="3">The sequence shown here is derived from an EMBL/GenBank/DDBJ whole genome shotgun (WGS) entry which is preliminary data.</text>
</comment>
<sequence length="113" mass="12129">MAVSTTLCKRLELIIARPHLQIFAKLFETAGVTGWTAMKTAGGTGTSGIWREDQLTGADEHVVVLAIMDAAAAEAVLEEISTLFARYPGVVSVTDAQVLRPERFSGQPKKADQ</sequence>
<proteinExistence type="predicted"/>
<dbReference type="RefSeq" id="WP_160587341.1">
    <property type="nucleotide sequence ID" value="NZ_BMHN01000001.1"/>
</dbReference>
<dbReference type="InterPro" id="IPR011322">
    <property type="entry name" value="N-reg_PII-like_a/b"/>
</dbReference>
<dbReference type="GeneID" id="300655199"/>
<evidence type="ECO:0000313" key="3">
    <source>
        <dbReference type="EMBL" id="NBG95335.1"/>
    </source>
</evidence>
<evidence type="ECO:0000256" key="2">
    <source>
        <dbReference type="ARBA" id="ARBA00025238"/>
    </source>
</evidence>
<dbReference type="Proteomes" id="UP000470384">
    <property type="component" value="Unassembled WGS sequence"/>
</dbReference>
<accession>A0A845Q9M9</accession>
<dbReference type="Pfam" id="PF00543">
    <property type="entry name" value="P-II"/>
    <property type="match status" value="1"/>
</dbReference>
<dbReference type="GO" id="GO:0006808">
    <property type="term" value="P:regulation of nitrogen utilization"/>
    <property type="evidence" value="ECO:0007669"/>
    <property type="project" value="InterPro"/>
</dbReference>
<dbReference type="AlphaFoldDB" id="A0A845Q9M9"/>
<reference evidence="3 4" key="1">
    <citation type="journal article" date="2016" name="Int. J. Syst. Evol. Microbiol.">
        <title>Pyruvatibacter mobilis gen. nov., sp. nov., a marine bacterium from the culture broth of Picochlorum sp. 122.</title>
        <authorList>
            <person name="Wang G."/>
            <person name="Tang M."/>
            <person name="Wu H."/>
            <person name="Dai S."/>
            <person name="Li T."/>
            <person name="Chen C."/>
            <person name="He H."/>
            <person name="Fan J."/>
            <person name="Xiang W."/>
            <person name="Li X."/>
        </authorList>
    </citation>
    <scope>NUCLEOTIDE SEQUENCE [LARGE SCALE GENOMIC DNA]</scope>
    <source>
        <strain evidence="3 4">GYP-11</strain>
    </source>
</reference>
<name>A0A845Q9M9_9HYPH</name>
<dbReference type="EMBL" id="WXYQ01000005">
    <property type="protein sequence ID" value="NBG95335.1"/>
    <property type="molecule type" value="Genomic_DNA"/>
</dbReference>
<evidence type="ECO:0000313" key="4">
    <source>
        <dbReference type="Proteomes" id="UP000470384"/>
    </source>
</evidence>
<protein>
    <recommendedName>
        <fullName evidence="1">Nitrogen regulatory protein P-II</fullName>
    </recommendedName>
</protein>
<comment type="function">
    <text evidence="2">In nitrogen-limiting conditions, when the ratio of Gln to 2-ketoglutarate decreases, P-II is uridylylated to P-II-UMP. P-II-UMP allows the deadenylation of glutamine synthetase (GS), thus activating the enzyme. Conversely, in nitrogen excess P-II is deuridylated and promotes the adenylation of GS. P-II indirectly controls the transcription of the GS gene (glnA). P-II prevents NR-II-catalyzed conversion of NR-I to NR-I-phosphate, the transcriptional activator of glnA. When P-II is uridylylated to P-II-UMP, these events are reversed.</text>
</comment>
<dbReference type="SUPFAM" id="SSF54913">
    <property type="entry name" value="GlnB-like"/>
    <property type="match status" value="1"/>
</dbReference>
<evidence type="ECO:0000256" key="1">
    <source>
        <dbReference type="ARBA" id="ARBA00015681"/>
    </source>
</evidence>
<dbReference type="GO" id="GO:0030234">
    <property type="term" value="F:enzyme regulator activity"/>
    <property type="evidence" value="ECO:0007669"/>
    <property type="project" value="InterPro"/>
</dbReference>
<dbReference type="InterPro" id="IPR002187">
    <property type="entry name" value="N-reg_PII"/>
</dbReference>
<dbReference type="OrthoDB" id="7595716at2"/>
<gene>
    <name evidence="3" type="ORF">GTQ45_06280</name>
</gene>